<gene>
    <name evidence="1" type="ORF">PHMEG_00020269</name>
</gene>
<keyword evidence="2" id="KW-1185">Reference proteome</keyword>
<name>A0A225VQP8_9STRA</name>
<sequence length="79" mass="8624">MRLAATILVGTVVYMSNTSVSTATAAIDFPATISSFGAYKYAFPVKRMLRSYDDHDEERVGGLEKFKAGVSKLIESTKL</sequence>
<dbReference type="Proteomes" id="UP000198211">
    <property type="component" value="Unassembled WGS sequence"/>
</dbReference>
<proteinExistence type="predicted"/>
<organism evidence="1 2">
    <name type="scientific">Phytophthora megakarya</name>
    <dbReference type="NCBI Taxonomy" id="4795"/>
    <lineage>
        <taxon>Eukaryota</taxon>
        <taxon>Sar</taxon>
        <taxon>Stramenopiles</taxon>
        <taxon>Oomycota</taxon>
        <taxon>Peronosporomycetes</taxon>
        <taxon>Peronosporales</taxon>
        <taxon>Peronosporaceae</taxon>
        <taxon>Phytophthora</taxon>
    </lineage>
</organism>
<dbReference type="EMBL" id="NBNE01003575">
    <property type="protein sequence ID" value="OWZ07349.1"/>
    <property type="molecule type" value="Genomic_DNA"/>
</dbReference>
<accession>A0A225VQP8</accession>
<evidence type="ECO:0000313" key="1">
    <source>
        <dbReference type="EMBL" id="OWZ07349.1"/>
    </source>
</evidence>
<dbReference type="AlphaFoldDB" id="A0A225VQP8"/>
<evidence type="ECO:0000313" key="2">
    <source>
        <dbReference type="Proteomes" id="UP000198211"/>
    </source>
</evidence>
<protein>
    <submittedName>
        <fullName evidence="1">RxLR effector protein</fullName>
    </submittedName>
</protein>
<reference evidence="2" key="1">
    <citation type="submission" date="2017-03" db="EMBL/GenBank/DDBJ databases">
        <title>Phytopthora megakarya and P. palmivora, two closely related causual agents of cacao black pod achieved similar genome size and gene model numbers by different mechanisms.</title>
        <authorList>
            <person name="Ali S."/>
            <person name="Shao J."/>
            <person name="Larry D.J."/>
            <person name="Kronmiller B."/>
            <person name="Shen D."/>
            <person name="Strem M.D."/>
            <person name="Melnick R.L."/>
            <person name="Guiltinan M.J."/>
            <person name="Tyler B.M."/>
            <person name="Meinhardt L.W."/>
            <person name="Bailey B.A."/>
        </authorList>
    </citation>
    <scope>NUCLEOTIDE SEQUENCE [LARGE SCALE GENOMIC DNA]</scope>
    <source>
        <strain evidence="2">zdho120</strain>
    </source>
</reference>
<comment type="caution">
    <text evidence="1">The sequence shown here is derived from an EMBL/GenBank/DDBJ whole genome shotgun (WGS) entry which is preliminary data.</text>
</comment>